<dbReference type="Proteomes" id="UP000000238">
    <property type="component" value="Chromosome"/>
</dbReference>
<dbReference type="InterPro" id="IPR051218">
    <property type="entry name" value="Sec_MonoDiacylglyc_Lipase"/>
</dbReference>
<dbReference type="SUPFAM" id="SSF53474">
    <property type="entry name" value="alpha/beta-Hydrolases"/>
    <property type="match status" value="1"/>
</dbReference>
<dbReference type="Pfam" id="PF01764">
    <property type="entry name" value="Lipase_3"/>
    <property type="match status" value="1"/>
</dbReference>
<dbReference type="STRING" id="349521.HCH_06557"/>
<dbReference type="InterPro" id="IPR002921">
    <property type="entry name" value="Fungal_lipase-type"/>
</dbReference>
<accession>Q2S829</accession>
<evidence type="ECO:0000313" key="2">
    <source>
        <dbReference type="EMBL" id="ABC33195.1"/>
    </source>
</evidence>
<name>Q2S829_HAHCH</name>
<feature type="domain" description="Fungal lipase-type" evidence="1">
    <location>
        <begin position="79"/>
        <end position="207"/>
    </location>
</feature>
<proteinExistence type="predicted"/>
<dbReference type="eggNOG" id="COG3675">
    <property type="taxonomic scope" value="Bacteria"/>
</dbReference>
<reference evidence="2 3" key="1">
    <citation type="journal article" date="2005" name="Nucleic Acids Res.">
        <title>Genomic blueprint of Hahella chejuensis, a marine microbe producing an algicidal agent.</title>
        <authorList>
            <person name="Jeong H."/>
            <person name="Yim J.H."/>
            <person name="Lee C."/>
            <person name="Choi S.-H."/>
            <person name="Park Y.K."/>
            <person name="Yoon S.H."/>
            <person name="Hur C.-G."/>
            <person name="Kang H.-Y."/>
            <person name="Kim D."/>
            <person name="Lee H.H."/>
            <person name="Park K.H."/>
            <person name="Park S.-H."/>
            <person name="Park H.-S."/>
            <person name="Lee H.K."/>
            <person name="Oh T.K."/>
            <person name="Kim J.F."/>
        </authorList>
    </citation>
    <scope>NUCLEOTIDE SEQUENCE [LARGE SCALE GENOMIC DNA]</scope>
    <source>
        <strain evidence="2 3">KCTC 2396</strain>
    </source>
</reference>
<dbReference type="KEGG" id="hch:HCH_06557"/>
<dbReference type="OrthoDB" id="5522031at2"/>
<dbReference type="CDD" id="cd00519">
    <property type="entry name" value="Lipase_3"/>
    <property type="match status" value="1"/>
</dbReference>
<dbReference type="RefSeq" id="WP_011400247.1">
    <property type="nucleotide sequence ID" value="NC_007645.1"/>
</dbReference>
<dbReference type="Gene3D" id="3.40.50.1820">
    <property type="entry name" value="alpha/beta hydrolase"/>
    <property type="match status" value="1"/>
</dbReference>
<sequence length="385" mass="42774">MAVLTPSEAAYAAERSYRIIHERDVSLFGSKLADKFALTNESRFEGVAGASIFKYQSGFGLAARGVSDICNEFRDDAFIVTRGTDATNFRDILTDAHTSVQRSSSGNFVHTGFNTTFKSFEQDMRNFFRGYNPRRVHCVGHSLGGALASLISEWLVENNVAEPVLYTFGSPRVGSSGFASNLTRQVNAANIYRVAHSTDPVPWIPTWPFYHVPTPGTECFIDCGMNFASKNHLMDHYIDSVEGKTWESLKVRQPGASLTDDVEKWLKSDGPISFTVNSFKMINKALIWVLKKVLHGAGIVINVALAAGLTVMDQLAMLLEQAVRMGKEMAGLVERLILKMLNAVGYAISKVESITVNFLRWTLKVFTSFMYNLARRAADAVRLRR</sequence>
<dbReference type="AlphaFoldDB" id="Q2S829"/>
<dbReference type="PANTHER" id="PTHR45856">
    <property type="entry name" value="ALPHA/BETA-HYDROLASES SUPERFAMILY PROTEIN"/>
    <property type="match status" value="1"/>
</dbReference>
<evidence type="ECO:0000259" key="1">
    <source>
        <dbReference type="Pfam" id="PF01764"/>
    </source>
</evidence>
<protein>
    <submittedName>
        <fullName evidence="2">Predicted lipase</fullName>
    </submittedName>
</protein>
<gene>
    <name evidence="2" type="ordered locus">HCH_06557</name>
</gene>
<keyword evidence="3" id="KW-1185">Reference proteome</keyword>
<dbReference type="EMBL" id="CP000155">
    <property type="protein sequence ID" value="ABC33195.1"/>
    <property type="molecule type" value="Genomic_DNA"/>
</dbReference>
<dbReference type="HOGENOM" id="CLU_062631_0_0_6"/>
<dbReference type="GO" id="GO:0006629">
    <property type="term" value="P:lipid metabolic process"/>
    <property type="evidence" value="ECO:0007669"/>
    <property type="project" value="InterPro"/>
</dbReference>
<dbReference type="InterPro" id="IPR029058">
    <property type="entry name" value="AB_hydrolase_fold"/>
</dbReference>
<dbReference type="ESTHER" id="hahch-q2s829">
    <property type="family name" value="Lipase_3"/>
</dbReference>
<evidence type="ECO:0000313" key="3">
    <source>
        <dbReference type="Proteomes" id="UP000000238"/>
    </source>
</evidence>
<organism evidence="2 3">
    <name type="scientific">Hahella chejuensis (strain KCTC 2396)</name>
    <dbReference type="NCBI Taxonomy" id="349521"/>
    <lineage>
        <taxon>Bacteria</taxon>
        <taxon>Pseudomonadati</taxon>
        <taxon>Pseudomonadota</taxon>
        <taxon>Gammaproteobacteria</taxon>
        <taxon>Oceanospirillales</taxon>
        <taxon>Hahellaceae</taxon>
        <taxon>Hahella</taxon>
    </lineage>
</organism>
<dbReference type="PANTHER" id="PTHR45856:SF21">
    <property type="entry name" value="FUNGAL LIPASE-LIKE DOMAIN-CONTAINING PROTEIN"/>
    <property type="match status" value="1"/>
</dbReference>